<dbReference type="InterPro" id="IPR002798">
    <property type="entry name" value="SpoIIM-like"/>
</dbReference>
<evidence type="ECO:0008006" key="4">
    <source>
        <dbReference type="Google" id="ProtNLM"/>
    </source>
</evidence>
<feature type="transmembrane region" description="Helical" evidence="1">
    <location>
        <begin position="126"/>
        <end position="145"/>
    </location>
</feature>
<feature type="transmembrane region" description="Helical" evidence="1">
    <location>
        <begin position="59"/>
        <end position="75"/>
    </location>
</feature>
<keyword evidence="1" id="KW-0812">Transmembrane</keyword>
<evidence type="ECO:0000256" key="1">
    <source>
        <dbReference type="SAM" id="Phobius"/>
    </source>
</evidence>
<feature type="transmembrane region" description="Helical" evidence="1">
    <location>
        <begin position="82"/>
        <end position="106"/>
    </location>
</feature>
<proteinExistence type="predicted"/>
<name>A0A1A5YRU4_9BACL</name>
<dbReference type="Pfam" id="PF01944">
    <property type="entry name" value="SpoIIM"/>
    <property type="match status" value="1"/>
</dbReference>
<organism evidence="2 3">
    <name type="scientific">Paenibacillus oryzae</name>
    <dbReference type="NCBI Taxonomy" id="1844972"/>
    <lineage>
        <taxon>Bacteria</taxon>
        <taxon>Bacillati</taxon>
        <taxon>Bacillota</taxon>
        <taxon>Bacilli</taxon>
        <taxon>Bacillales</taxon>
        <taxon>Paenibacillaceae</taxon>
        <taxon>Paenibacillus</taxon>
    </lineage>
</organism>
<reference evidence="2 3" key="1">
    <citation type="submission" date="2016-05" db="EMBL/GenBank/DDBJ databases">
        <title>Paenibacillus oryzae. sp. nov., isolated from the rice root.</title>
        <authorList>
            <person name="Zhang J."/>
            <person name="Zhang X."/>
        </authorList>
    </citation>
    <scope>NUCLEOTIDE SEQUENCE [LARGE SCALE GENOMIC DNA]</scope>
    <source>
        <strain evidence="2 3">1DrF-4</strain>
    </source>
</reference>
<dbReference type="PANTHER" id="PTHR35337">
    <property type="entry name" value="SLR1478 PROTEIN"/>
    <property type="match status" value="1"/>
</dbReference>
<comment type="caution">
    <text evidence="2">The sequence shown here is derived from an EMBL/GenBank/DDBJ whole genome shotgun (WGS) entry which is preliminary data.</text>
</comment>
<dbReference type="STRING" id="1844972.A7K91_14395"/>
<protein>
    <recommendedName>
        <fullName evidence="4">Stage II sporulation protein M</fullName>
    </recommendedName>
</protein>
<dbReference type="PANTHER" id="PTHR35337:SF1">
    <property type="entry name" value="SLR1478 PROTEIN"/>
    <property type="match status" value="1"/>
</dbReference>
<gene>
    <name evidence="2" type="ORF">A7K91_14395</name>
</gene>
<keyword evidence="1" id="KW-1133">Transmembrane helix</keyword>
<keyword evidence="1" id="KW-0472">Membrane</keyword>
<keyword evidence="3" id="KW-1185">Reference proteome</keyword>
<sequence length="207" mass="22684">MKFGKFASHLKEMRGYIGVAFVLFLAAIFIGSSNPAFTNFLDSQMEGLKNLVQTIDSTANPAITMMIIIFLNNAIKCIFVMYLGVFFGIIPIAFLIINGMLIGYLLDVISRNPEMPSVLEMVLKGLLPHGIIEIPAIIIACAYGMKFGSLAWRGTGSFLFQRSRLLGIGAEFGFFAERTVAMMIALIVSLLIASIIESTVTVWLISL</sequence>
<dbReference type="Proteomes" id="UP000092024">
    <property type="component" value="Unassembled WGS sequence"/>
</dbReference>
<feature type="transmembrane region" description="Helical" evidence="1">
    <location>
        <begin position="180"/>
        <end position="205"/>
    </location>
</feature>
<evidence type="ECO:0000313" key="3">
    <source>
        <dbReference type="Proteomes" id="UP000092024"/>
    </source>
</evidence>
<dbReference type="EMBL" id="LYPA01000027">
    <property type="protein sequence ID" value="OBR68342.1"/>
    <property type="molecule type" value="Genomic_DNA"/>
</dbReference>
<evidence type="ECO:0000313" key="2">
    <source>
        <dbReference type="EMBL" id="OBR68342.1"/>
    </source>
</evidence>
<accession>A0A1A5YRU4</accession>
<dbReference type="AlphaFoldDB" id="A0A1A5YRU4"/>